<keyword evidence="1" id="KW-1133">Transmembrane helix</keyword>
<organism evidence="2 3">
    <name type="scientific">Candidatus Similichlamydia laticola</name>
    <dbReference type="NCBI Taxonomy" id="2170265"/>
    <lineage>
        <taxon>Bacteria</taxon>
        <taxon>Pseudomonadati</taxon>
        <taxon>Chlamydiota</taxon>
        <taxon>Chlamydiia</taxon>
        <taxon>Parachlamydiales</taxon>
        <taxon>Candidatus Parilichlamydiaceae</taxon>
        <taxon>Candidatus Similichlamydia</taxon>
    </lineage>
</organism>
<gene>
    <name evidence="2" type="ORF">HAT2_00320</name>
</gene>
<evidence type="ECO:0000313" key="2">
    <source>
        <dbReference type="EMBL" id="RDB31573.1"/>
    </source>
</evidence>
<evidence type="ECO:0000313" key="3">
    <source>
        <dbReference type="Proteomes" id="UP000253816"/>
    </source>
</evidence>
<reference evidence="2 3" key="1">
    <citation type="submission" date="2018-07" db="EMBL/GenBank/DDBJ databases">
        <title>Comparative genomics of the Candidatus Parilichlamydiaceae reveals evidence of convergent evolution and genome reduction in the phylum Chlamydiae.</title>
        <authorList>
            <person name="Taylor-Brown A."/>
            <person name="Polkinghorne A."/>
        </authorList>
    </citation>
    <scope>NUCLEOTIDE SEQUENCE [LARGE SCALE GENOMIC DNA]</scope>
    <source>
        <strain evidence="2 3">Hat2</strain>
    </source>
</reference>
<dbReference type="AlphaFoldDB" id="A0A369KIF4"/>
<comment type="caution">
    <text evidence="2">The sequence shown here is derived from an EMBL/GenBank/DDBJ whole genome shotgun (WGS) entry which is preliminary data.</text>
</comment>
<name>A0A369KIF4_9BACT</name>
<sequence>MYQFLFSLFMFTFPSLSCFCEEIGNNIGQFRQQGDPLSLWIGGIGIAIICLCVLLQYFLMRWTCPIREGSSRKIFVLNRTNIGHKICTYLIEVEEELFLIIQTPNQVICEPVRGKAKWEVFNGMSQKEDTLQASEMKPTSIG</sequence>
<evidence type="ECO:0000256" key="1">
    <source>
        <dbReference type="SAM" id="Phobius"/>
    </source>
</evidence>
<keyword evidence="1" id="KW-0472">Membrane</keyword>
<dbReference type="Proteomes" id="UP000253816">
    <property type="component" value="Unassembled WGS sequence"/>
</dbReference>
<keyword evidence="3" id="KW-1185">Reference proteome</keyword>
<proteinExistence type="predicted"/>
<feature type="transmembrane region" description="Helical" evidence="1">
    <location>
        <begin position="39"/>
        <end position="59"/>
    </location>
</feature>
<dbReference type="EMBL" id="QQBG01000011">
    <property type="protein sequence ID" value="RDB31573.1"/>
    <property type="molecule type" value="Genomic_DNA"/>
</dbReference>
<keyword evidence="1" id="KW-0812">Transmembrane</keyword>
<dbReference type="OrthoDB" id="22946at2"/>
<accession>A0A369KIF4</accession>
<protein>
    <submittedName>
        <fullName evidence="2">Uncharacterized protein</fullName>
    </submittedName>
</protein>